<dbReference type="KEGG" id="pth:PTH_2195"/>
<evidence type="ECO:0000259" key="4">
    <source>
        <dbReference type="Pfam" id="PF06094"/>
    </source>
</evidence>
<dbReference type="PANTHER" id="PTHR12935">
    <property type="entry name" value="GAMMA-GLUTAMYLCYCLOTRANSFERASE"/>
    <property type="match status" value="1"/>
</dbReference>
<dbReference type="Proteomes" id="UP000006556">
    <property type="component" value="Chromosome"/>
</dbReference>
<sequence>MKKYRKVELDDNGYLTVLYFAYGSNLNIEQMKARCPGSKPVAVAVVPNYRLTFKGSHRRGYGVADIEQAKTGGYQVFGALYRITAEDLITLDRYEGYPRMYDRYYIPVVLEDGTEVLAFAYQMAPHYVEAAPGEHYFEIIRQGYEDWGIDTASLYEAQDWVGESGKRLEYEF</sequence>
<dbReference type="InterPro" id="IPR017939">
    <property type="entry name" value="G-Glutamylcylcotransferase"/>
</dbReference>
<reference evidence="6" key="1">
    <citation type="journal article" date="2008" name="Genome Res.">
        <title>The genome of Pelotomaculum thermopropionicum reveals niche-associated evolution in anaerobic microbiota.</title>
        <authorList>
            <person name="Kosaka T."/>
            <person name="Kato S."/>
            <person name="Shimoyama T."/>
            <person name="Ishii S."/>
            <person name="Abe T."/>
            <person name="Watanabe K."/>
        </authorList>
    </citation>
    <scope>NUCLEOTIDE SEQUENCE [LARGE SCALE GENOMIC DNA]</scope>
    <source>
        <strain evidence="6">DSM 13744 / JCM 10971 / SI</strain>
    </source>
</reference>
<dbReference type="Pfam" id="PF06094">
    <property type="entry name" value="GGACT"/>
    <property type="match status" value="1"/>
</dbReference>
<dbReference type="CDD" id="cd06661">
    <property type="entry name" value="GGCT_like"/>
    <property type="match status" value="1"/>
</dbReference>
<accession>A5D070</accession>
<feature type="binding site" evidence="3">
    <location>
        <position position="136"/>
    </location>
    <ligand>
        <name>substrate</name>
    </ligand>
</feature>
<dbReference type="AlphaFoldDB" id="A5D070"/>
<evidence type="ECO:0000313" key="5">
    <source>
        <dbReference type="EMBL" id="BAF60376.1"/>
    </source>
</evidence>
<organism evidence="5 6">
    <name type="scientific">Pelotomaculum thermopropionicum (strain DSM 13744 / JCM 10971 / SI)</name>
    <dbReference type="NCBI Taxonomy" id="370438"/>
    <lineage>
        <taxon>Bacteria</taxon>
        <taxon>Bacillati</taxon>
        <taxon>Bacillota</taxon>
        <taxon>Clostridia</taxon>
        <taxon>Eubacteriales</taxon>
        <taxon>Desulfotomaculaceae</taxon>
        <taxon>Pelotomaculum</taxon>
    </lineage>
</organism>
<name>A5D070_PELTS</name>
<evidence type="ECO:0000256" key="2">
    <source>
        <dbReference type="PIRSR" id="PIRSR617939-1"/>
    </source>
</evidence>
<proteinExistence type="predicted"/>
<dbReference type="InterPro" id="IPR036568">
    <property type="entry name" value="GGCT-like_sf"/>
</dbReference>
<dbReference type="InterPro" id="IPR013024">
    <property type="entry name" value="GGCT-like"/>
</dbReference>
<dbReference type="Gene3D" id="3.10.490.10">
    <property type="entry name" value="Gamma-glutamyl cyclotransferase-like"/>
    <property type="match status" value="1"/>
</dbReference>
<dbReference type="EMBL" id="AP009389">
    <property type="protein sequence ID" value="BAF60376.1"/>
    <property type="molecule type" value="Genomic_DNA"/>
</dbReference>
<dbReference type="GO" id="GO:0003839">
    <property type="term" value="F:gamma-glutamylcyclotransferase activity"/>
    <property type="evidence" value="ECO:0007669"/>
    <property type="project" value="InterPro"/>
</dbReference>
<feature type="domain" description="Gamma-glutamylcyclotransferase AIG2-like" evidence="4">
    <location>
        <begin position="19"/>
        <end position="127"/>
    </location>
</feature>
<keyword evidence="6" id="KW-1185">Reference proteome</keyword>
<keyword evidence="1" id="KW-0456">Lyase</keyword>
<keyword evidence="5" id="KW-0808">Transferase</keyword>
<evidence type="ECO:0000313" key="6">
    <source>
        <dbReference type="Proteomes" id="UP000006556"/>
    </source>
</evidence>
<evidence type="ECO:0000256" key="1">
    <source>
        <dbReference type="ARBA" id="ARBA00023239"/>
    </source>
</evidence>
<feature type="binding site" evidence="3">
    <location>
        <begin position="19"/>
        <end position="24"/>
    </location>
    <ligand>
        <name>substrate</name>
    </ligand>
</feature>
<dbReference type="eggNOG" id="COG2105">
    <property type="taxonomic scope" value="Bacteria"/>
</dbReference>
<dbReference type="SUPFAM" id="SSF110857">
    <property type="entry name" value="Gamma-glutamyl cyclotransferase-like"/>
    <property type="match status" value="1"/>
</dbReference>
<gene>
    <name evidence="5" type="primary">WecD</name>
    <name evidence="5" type="ordered locus">PTH_2195</name>
</gene>
<dbReference type="InterPro" id="IPR009288">
    <property type="entry name" value="AIG2-like_dom"/>
</dbReference>
<evidence type="ECO:0000256" key="3">
    <source>
        <dbReference type="PIRSR" id="PIRSR617939-2"/>
    </source>
</evidence>
<dbReference type="STRING" id="370438.PTH_2195"/>
<dbReference type="GO" id="GO:0016740">
    <property type="term" value="F:transferase activity"/>
    <property type="evidence" value="ECO:0007669"/>
    <property type="project" value="UniProtKB-KW"/>
</dbReference>
<dbReference type="HOGENOM" id="CLU_048475_5_0_9"/>
<dbReference type="PANTHER" id="PTHR12935:SF0">
    <property type="entry name" value="GAMMA-GLUTAMYLCYCLOTRANSFERASE"/>
    <property type="match status" value="1"/>
</dbReference>
<protein>
    <submittedName>
        <fullName evidence="5">Histone acetyltransferase HPA2 and related acetyltransferases</fullName>
    </submittedName>
</protein>
<feature type="active site" description="Proton acceptor" evidence="2">
    <location>
        <position position="95"/>
    </location>
</feature>